<evidence type="ECO:0000259" key="2">
    <source>
        <dbReference type="PROSITE" id="PS51677"/>
    </source>
</evidence>
<protein>
    <submittedName>
        <fullName evidence="3">Polysaccharide deacetylase family protein</fullName>
    </submittedName>
</protein>
<dbReference type="InterPro" id="IPR051398">
    <property type="entry name" value="Polysacch_Deacetylase"/>
</dbReference>
<organism evidence="3 4">
    <name type="scientific">Sinanaerobacter chloroacetimidivorans</name>
    <dbReference type="NCBI Taxonomy" id="2818044"/>
    <lineage>
        <taxon>Bacteria</taxon>
        <taxon>Bacillati</taxon>
        <taxon>Bacillota</taxon>
        <taxon>Clostridia</taxon>
        <taxon>Peptostreptococcales</taxon>
        <taxon>Anaerovoracaceae</taxon>
        <taxon>Sinanaerobacter</taxon>
    </lineage>
</organism>
<evidence type="ECO:0000313" key="4">
    <source>
        <dbReference type="Proteomes" id="UP000675664"/>
    </source>
</evidence>
<dbReference type="Pfam" id="PF01522">
    <property type="entry name" value="Polysacc_deac_1"/>
    <property type="match status" value="1"/>
</dbReference>
<reference evidence="3" key="1">
    <citation type="submission" date="2021-04" db="EMBL/GenBank/DDBJ databases">
        <title>Sinoanaerobacter chloroacetimidivorans sp. nov., an obligate anaerobic bacterium isolated from anaerobic sludge.</title>
        <authorList>
            <person name="Bao Y."/>
        </authorList>
    </citation>
    <scope>NUCLEOTIDE SEQUENCE</scope>
    <source>
        <strain evidence="3">BAD-6</strain>
    </source>
</reference>
<dbReference type="Gene3D" id="3.20.20.370">
    <property type="entry name" value="Glycoside hydrolase/deacetylase"/>
    <property type="match status" value="1"/>
</dbReference>
<dbReference type="InterPro" id="IPR011330">
    <property type="entry name" value="Glyco_hydro/deAcase_b/a-brl"/>
</dbReference>
<reference evidence="3" key="2">
    <citation type="submission" date="2021-04" db="EMBL/GenBank/DDBJ databases">
        <authorList>
            <person name="Liu J."/>
        </authorList>
    </citation>
    <scope>NUCLEOTIDE SEQUENCE</scope>
    <source>
        <strain evidence="3">BAD-6</strain>
    </source>
</reference>
<dbReference type="AlphaFoldDB" id="A0A8J7W7H4"/>
<dbReference type="EMBL" id="JAGSND010000026">
    <property type="protein sequence ID" value="MBR0600376.1"/>
    <property type="molecule type" value="Genomic_DNA"/>
</dbReference>
<evidence type="ECO:0000256" key="1">
    <source>
        <dbReference type="ARBA" id="ARBA00022729"/>
    </source>
</evidence>
<gene>
    <name evidence="3" type="ORF">KCX82_21135</name>
</gene>
<dbReference type="PANTHER" id="PTHR34216">
    <property type="match status" value="1"/>
</dbReference>
<accession>A0A8J7W7H4</accession>
<proteinExistence type="predicted"/>
<keyword evidence="4" id="KW-1185">Reference proteome</keyword>
<sequence length="253" mass="29805">MFSTLMYHEIRKKDEFNPEHPYHIEVKQGYEDILPSPLFVTLEHFQEQMTYLYEQQYHTLTLEEVKEYFLQKKAIPEKSVLLTFDDCFQSVKKYAYPILKKFQFHATAFVVSNWLLDAPKAFRPEKSVCMAAEELSDIADVFEFANHTHSFHRRTSQTESMLMTAKDEEISKDLDRCNENPDIHHKDVFAYPFGLYIESNLSLLRKKGFQLAFTSQPGFNDEDTNPLLLKRNAVPYFLDLEAFQNIIGSNNRF</sequence>
<evidence type="ECO:0000313" key="3">
    <source>
        <dbReference type="EMBL" id="MBR0600376.1"/>
    </source>
</evidence>
<dbReference type="GO" id="GO:0016810">
    <property type="term" value="F:hydrolase activity, acting on carbon-nitrogen (but not peptide) bonds"/>
    <property type="evidence" value="ECO:0007669"/>
    <property type="project" value="InterPro"/>
</dbReference>
<dbReference type="InterPro" id="IPR002509">
    <property type="entry name" value="NODB_dom"/>
</dbReference>
<name>A0A8J7W7H4_9FIRM</name>
<keyword evidence="1" id="KW-0732">Signal</keyword>
<dbReference type="PANTHER" id="PTHR34216:SF13">
    <property type="entry name" value="XYLANASE_CHITIN DEACETYLASE"/>
    <property type="match status" value="1"/>
</dbReference>
<comment type="caution">
    <text evidence="3">The sequence shown here is derived from an EMBL/GenBank/DDBJ whole genome shotgun (WGS) entry which is preliminary data.</text>
</comment>
<feature type="domain" description="NodB homology" evidence="2">
    <location>
        <begin position="78"/>
        <end position="253"/>
    </location>
</feature>
<dbReference type="PROSITE" id="PS51677">
    <property type="entry name" value="NODB"/>
    <property type="match status" value="1"/>
</dbReference>
<dbReference type="Proteomes" id="UP000675664">
    <property type="component" value="Unassembled WGS sequence"/>
</dbReference>
<dbReference type="RefSeq" id="WP_227020491.1">
    <property type="nucleotide sequence ID" value="NZ_JAGSND010000026.1"/>
</dbReference>
<dbReference type="SUPFAM" id="SSF88713">
    <property type="entry name" value="Glycoside hydrolase/deacetylase"/>
    <property type="match status" value="1"/>
</dbReference>
<dbReference type="GO" id="GO:0005975">
    <property type="term" value="P:carbohydrate metabolic process"/>
    <property type="evidence" value="ECO:0007669"/>
    <property type="project" value="InterPro"/>
</dbReference>